<comment type="caution">
    <text evidence="5">The sequence shown here is derived from an EMBL/GenBank/DDBJ whole genome shotgun (WGS) entry which is preliminary data.</text>
</comment>
<sequence length="121" mass="14012">MDKCRAQRQSLAEEFKALQSFFAALGDETRQQIFIALLEHETIGMRVPEITRRTHLSRPAVSHHLRILKDAGLVNVHHQGTMNYYYVDANLEKWGEIKALIDHVYQVAQDASQAHYPRLEE</sequence>
<dbReference type="SUPFAM" id="SSF46785">
    <property type="entry name" value="Winged helix' DNA-binding domain"/>
    <property type="match status" value="1"/>
</dbReference>
<evidence type="ECO:0000256" key="3">
    <source>
        <dbReference type="ARBA" id="ARBA00023163"/>
    </source>
</evidence>
<dbReference type="AlphaFoldDB" id="A0A9D1J184"/>
<reference evidence="5" key="2">
    <citation type="journal article" date="2021" name="PeerJ">
        <title>Extensive microbial diversity within the chicken gut microbiome revealed by metagenomics and culture.</title>
        <authorList>
            <person name="Gilroy R."/>
            <person name="Ravi A."/>
            <person name="Getino M."/>
            <person name="Pursley I."/>
            <person name="Horton D.L."/>
            <person name="Alikhan N.F."/>
            <person name="Baker D."/>
            <person name="Gharbi K."/>
            <person name="Hall N."/>
            <person name="Watson M."/>
            <person name="Adriaenssens E.M."/>
            <person name="Foster-Nyarko E."/>
            <person name="Jarju S."/>
            <person name="Secka A."/>
            <person name="Antonio M."/>
            <person name="Oren A."/>
            <person name="Chaudhuri R.R."/>
            <person name="La Ragione R."/>
            <person name="Hildebrand F."/>
            <person name="Pallen M.J."/>
        </authorList>
    </citation>
    <scope>NUCLEOTIDE SEQUENCE</scope>
    <source>
        <strain evidence="5">ChiSjej1B19-7085</strain>
    </source>
</reference>
<proteinExistence type="predicted"/>
<keyword evidence="2" id="KW-0238">DNA-binding</keyword>
<name>A0A9D1J184_9FIRM</name>
<organism evidence="5 6">
    <name type="scientific">Candidatus Gallacutalibacter pullicola</name>
    <dbReference type="NCBI Taxonomy" id="2840830"/>
    <lineage>
        <taxon>Bacteria</taxon>
        <taxon>Bacillati</taxon>
        <taxon>Bacillota</taxon>
        <taxon>Clostridia</taxon>
        <taxon>Eubacteriales</taxon>
        <taxon>Candidatus Gallacutalibacter</taxon>
    </lineage>
</organism>
<dbReference type="NCBIfam" id="NF033788">
    <property type="entry name" value="HTH_metalloreg"/>
    <property type="match status" value="1"/>
</dbReference>
<feature type="domain" description="HTH arsR-type" evidence="4">
    <location>
        <begin position="11"/>
        <end position="112"/>
    </location>
</feature>
<dbReference type="Proteomes" id="UP000886785">
    <property type="component" value="Unassembled WGS sequence"/>
</dbReference>
<protein>
    <submittedName>
        <fullName evidence="5">Winged helix-turn-helix transcriptional regulator</fullName>
    </submittedName>
</protein>
<dbReference type="InterPro" id="IPR036388">
    <property type="entry name" value="WH-like_DNA-bd_sf"/>
</dbReference>
<gene>
    <name evidence="5" type="ORF">IAA54_06755</name>
</gene>
<dbReference type="InterPro" id="IPR036390">
    <property type="entry name" value="WH_DNA-bd_sf"/>
</dbReference>
<keyword evidence="3" id="KW-0804">Transcription</keyword>
<dbReference type="PANTHER" id="PTHR33154:SF33">
    <property type="entry name" value="TRANSCRIPTIONAL REPRESSOR SDPR"/>
    <property type="match status" value="1"/>
</dbReference>
<dbReference type="CDD" id="cd00090">
    <property type="entry name" value="HTH_ARSR"/>
    <property type="match status" value="1"/>
</dbReference>
<evidence type="ECO:0000259" key="4">
    <source>
        <dbReference type="PROSITE" id="PS50987"/>
    </source>
</evidence>
<dbReference type="PANTHER" id="PTHR33154">
    <property type="entry name" value="TRANSCRIPTIONAL REGULATOR, ARSR FAMILY"/>
    <property type="match status" value="1"/>
</dbReference>
<dbReference type="GO" id="GO:0003700">
    <property type="term" value="F:DNA-binding transcription factor activity"/>
    <property type="evidence" value="ECO:0007669"/>
    <property type="project" value="InterPro"/>
</dbReference>
<reference evidence="5" key="1">
    <citation type="submission" date="2020-10" db="EMBL/GenBank/DDBJ databases">
        <authorList>
            <person name="Gilroy R."/>
        </authorList>
    </citation>
    <scope>NUCLEOTIDE SEQUENCE</scope>
    <source>
        <strain evidence="5">ChiSjej1B19-7085</strain>
    </source>
</reference>
<accession>A0A9D1J184</accession>
<dbReference type="EMBL" id="DVHF01000080">
    <property type="protein sequence ID" value="HIR57351.1"/>
    <property type="molecule type" value="Genomic_DNA"/>
</dbReference>
<dbReference type="Gene3D" id="1.10.10.10">
    <property type="entry name" value="Winged helix-like DNA-binding domain superfamily/Winged helix DNA-binding domain"/>
    <property type="match status" value="1"/>
</dbReference>
<dbReference type="GO" id="GO:0003677">
    <property type="term" value="F:DNA binding"/>
    <property type="evidence" value="ECO:0007669"/>
    <property type="project" value="UniProtKB-KW"/>
</dbReference>
<evidence type="ECO:0000313" key="5">
    <source>
        <dbReference type="EMBL" id="HIR57351.1"/>
    </source>
</evidence>
<dbReference type="SMART" id="SM00418">
    <property type="entry name" value="HTH_ARSR"/>
    <property type="match status" value="1"/>
</dbReference>
<keyword evidence="1" id="KW-0805">Transcription regulation</keyword>
<evidence type="ECO:0000313" key="6">
    <source>
        <dbReference type="Proteomes" id="UP000886785"/>
    </source>
</evidence>
<dbReference type="PROSITE" id="PS50987">
    <property type="entry name" value="HTH_ARSR_2"/>
    <property type="match status" value="1"/>
</dbReference>
<dbReference type="Pfam" id="PF01022">
    <property type="entry name" value="HTH_5"/>
    <property type="match status" value="1"/>
</dbReference>
<evidence type="ECO:0000256" key="1">
    <source>
        <dbReference type="ARBA" id="ARBA00023015"/>
    </source>
</evidence>
<dbReference type="InterPro" id="IPR051081">
    <property type="entry name" value="HTH_MetalResp_TranReg"/>
</dbReference>
<dbReference type="InterPro" id="IPR001845">
    <property type="entry name" value="HTH_ArsR_DNA-bd_dom"/>
</dbReference>
<evidence type="ECO:0000256" key="2">
    <source>
        <dbReference type="ARBA" id="ARBA00023125"/>
    </source>
</evidence>
<dbReference type="InterPro" id="IPR011991">
    <property type="entry name" value="ArsR-like_HTH"/>
</dbReference>
<dbReference type="PRINTS" id="PR00778">
    <property type="entry name" value="HTHARSR"/>
</dbReference>